<proteinExistence type="predicted"/>
<name>A0A937X0M8_9BACT</name>
<evidence type="ECO:0000313" key="2">
    <source>
        <dbReference type="EMBL" id="MBM3273789.1"/>
    </source>
</evidence>
<feature type="compositionally biased region" description="Basic and acidic residues" evidence="1">
    <location>
        <begin position="84"/>
        <end position="93"/>
    </location>
</feature>
<dbReference type="Proteomes" id="UP000703893">
    <property type="component" value="Unassembled WGS sequence"/>
</dbReference>
<feature type="region of interest" description="Disordered" evidence="1">
    <location>
        <begin position="254"/>
        <end position="303"/>
    </location>
</feature>
<organism evidence="2 3">
    <name type="scientific">Candidatus Tanganyikabacteria bacterium</name>
    <dbReference type="NCBI Taxonomy" id="2961651"/>
    <lineage>
        <taxon>Bacteria</taxon>
        <taxon>Bacillati</taxon>
        <taxon>Candidatus Sericytochromatia</taxon>
        <taxon>Candidatus Tanganyikabacteria</taxon>
    </lineage>
</organism>
<feature type="compositionally biased region" description="Polar residues" evidence="1">
    <location>
        <begin position="270"/>
        <end position="280"/>
    </location>
</feature>
<protein>
    <submittedName>
        <fullName evidence="2">Uncharacterized protein</fullName>
    </submittedName>
</protein>
<feature type="compositionally biased region" description="Basic and acidic residues" evidence="1">
    <location>
        <begin position="282"/>
        <end position="291"/>
    </location>
</feature>
<sequence>MPDIEKPSRAEYEAALGSDFDTSVPETATPEPAQVEAPESGAPATETQESAQPEAGAPTTPQPPAEQEGWKPDGPGDLRVAIWQEREARRQAESEAAQYRQLLGNPDLLRQLVAPQQAQEPQQQAPNPLEALAQADVVSDPEGFQQAALQAINYVVGQNQRLQATMHQNTALSRFEMARESARQKYPDYEQVVRRLEPLEGVLNPEVFSTDRGPELAYQLGRMLAAQQAPAPSQEAQQAQVDAAVSQVAQKLIPVPPTAPPRLGNLPSAAPNNDQRQTLADLSHRDIEKMGRSNWHKAALAGG</sequence>
<dbReference type="EMBL" id="VGJX01000049">
    <property type="protein sequence ID" value="MBM3273789.1"/>
    <property type="molecule type" value="Genomic_DNA"/>
</dbReference>
<comment type="caution">
    <text evidence="2">The sequence shown here is derived from an EMBL/GenBank/DDBJ whole genome shotgun (WGS) entry which is preliminary data.</text>
</comment>
<accession>A0A937X0M8</accession>
<feature type="region of interest" description="Disordered" evidence="1">
    <location>
        <begin position="1"/>
        <end position="99"/>
    </location>
</feature>
<evidence type="ECO:0000313" key="3">
    <source>
        <dbReference type="Proteomes" id="UP000703893"/>
    </source>
</evidence>
<evidence type="ECO:0000256" key="1">
    <source>
        <dbReference type="SAM" id="MobiDB-lite"/>
    </source>
</evidence>
<gene>
    <name evidence="2" type="ORF">FJZ00_01455</name>
</gene>
<dbReference type="AlphaFoldDB" id="A0A937X0M8"/>
<feature type="compositionally biased region" description="Basic and acidic residues" evidence="1">
    <location>
        <begin position="1"/>
        <end position="12"/>
    </location>
</feature>
<reference evidence="2 3" key="1">
    <citation type="submission" date="2019-03" db="EMBL/GenBank/DDBJ databases">
        <title>Lake Tanganyika Metagenome-Assembled Genomes (MAGs).</title>
        <authorList>
            <person name="Tran P."/>
        </authorList>
    </citation>
    <scope>NUCLEOTIDE SEQUENCE [LARGE SCALE GENOMIC DNA]</scope>
    <source>
        <strain evidence="2">K_DeepCast_65m_m2_236</strain>
    </source>
</reference>